<evidence type="ECO:0008006" key="3">
    <source>
        <dbReference type="Google" id="ProtNLM"/>
    </source>
</evidence>
<protein>
    <recommendedName>
        <fullName evidence="3">Bacteriocin</fullName>
    </recommendedName>
</protein>
<dbReference type="EMBL" id="BAAAGG010000004">
    <property type="protein sequence ID" value="GAA0752808.1"/>
    <property type="molecule type" value="Genomic_DNA"/>
</dbReference>
<dbReference type="Proteomes" id="UP001500185">
    <property type="component" value="Unassembled WGS sequence"/>
</dbReference>
<dbReference type="RefSeq" id="WP_224455545.1">
    <property type="nucleotide sequence ID" value="NZ_BAAAGG010000004.1"/>
</dbReference>
<evidence type="ECO:0000313" key="1">
    <source>
        <dbReference type="EMBL" id="GAA0752808.1"/>
    </source>
</evidence>
<comment type="caution">
    <text evidence="1">The sequence shown here is derived from an EMBL/GenBank/DDBJ whole genome shotgun (WGS) entry which is preliminary data.</text>
</comment>
<keyword evidence="2" id="KW-1185">Reference proteome</keyword>
<accession>A0ABN1K287</accession>
<name>A0ABN1K287_9FLAO</name>
<organism evidence="1 2">
    <name type="scientific">Psychroflexus lacisalsi</name>
    <dbReference type="NCBI Taxonomy" id="503928"/>
    <lineage>
        <taxon>Bacteria</taxon>
        <taxon>Pseudomonadati</taxon>
        <taxon>Bacteroidota</taxon>
        <taxon>Flavobacteriia</taxon>
        <taxon>Flavobacteriales</taxon>
        <taxon>Flavobacteriaceae</taxon>
        <taxon>Psychroflexus</taxon>
    </lineage>
</organism>
<proteinExistence type="predicted"/>
<evidence type="ECO:0000313" key="2">
    <source>
        <dbReference type="Proteomes" id="UP001500185"/>
    </source>
</evidence>
<sequence length="64" mass="6772">MKKLSIEEILNVNGGNSSYDGVCAGAYVLSVAAAVNIWNPAGWVMAGVAAVSFHCFVSDFESRF</sequence>
<reference evidence="1 2" key="1">
    <citation type="journal article" date="2019" name="Int. J. Syst. Evol. Microbiol.">
        <title>The Global Catalogue of Microorganisms (GCM) 10K type strain sequencing project: providing services to taxonomists for standard genome sequencing and annotation.</title>
        <authorList>
            <consortium name="The Broad Institute Genomics Platform"/>
            <consortium name="The Broad Institute Genome Sequencing Center for Infectious Disease"/>
            <person name="Wu L."/>
            <person name="Ma J."/>
        </authorList>
    </citation>
    <scope>NUCLEOTIDE SEQUENCE [LARGE SCALE GENOMIC DNA]</scope>
    <source>
        <strain evidence="1 2">JCM 16231</strain>
    </source>
</reference>
<gene>
    <name evidence="1" type="ORF">GCM10009433_04240</name>
</gene>